<name>A0ABV7FAD7_9BURK</name>
<reference evidence="2" key="1">
    <citation type="journal article" date="2019" name="Int. J. Syst. Evol. Microbiol.">
        <title>The Global Catalogue of Microorganisms (GCM) 10K type strain sequencing project: providing services to taxonomists for standard genome sequencing and annotation.</title>
        <authorList>
            <consortium name="The Broad Institute Genomics Platform"/>
            <consortium name="The Broad Institute Genome Sequencing Center for Infectious Disease"/>
            <person name="Wu L."/>
            <person name="Ma J."/>
        </authorList>
    </citation>
    <scope>NUCLEOTIDE SEQUENCE [LARGE SCALE GENOMIC DNA]</scope>
    <source>
        <strain evidence="2">KCTC 42986</strain>
    </source>
</reference>
<organism evidence="1 2">
    <name type="scientific">Undibacterium arcticum</name>
    <dbReference type="NCBI Taxonomy" id="1762892"/>
    <lineage>
        <taxon>Bacteria</taxon>
        <taxon>Pseudomonadati</taxon>
        <taxon>Pseudomonadota</taxon>
        <taxon>Betaproteobacteria</taxon>
        <taxon>Burkholderiales</taxon>
        <taxon>Oxalobacteraceae</taxon>
        <taxon>Undibacterium</taxon>
    </lineage>
</organism>
<accession>A0ABV7FAD7</accession>
<dbReference type="RefSeq" id="WP_390324263.1">
    <property type="nucleotide sequence ID" value="NZ_JBHRTP010000096.1"/>
</dbReference>
<keyword evidence="2" id="KW-1185">Reference proteome</keyword>
<sequence length="83" mass="9355">MKPNDRTTVLRVRPMAARWNVTNSSSVVPIADFDERDDAVEYAIAVAQIKQHTVVEVYGKEGRLEARSEHALNAFEATQLDKQ</sequence>
<evidence type="ECO:0000313" key="1">
    <source>
        <dbReference type="EMBL" id="MFC3111028.1"/>
    </source>
</evidence>
<comment type="caution">
    <text evidence="1">The sequence shown here is derived from an EMBL/GenBank/DDBJ whole genome shotgun (WGS) entry which is preliminary data.</text>
</comment>
<protein>
    <submittedName>
        <fullName evidence="1">DUF2188 domain-containing protein</fullName>
    </submittedName>
</protein>
<dbReference type="InterPro" id="IPR018691">
    <property type="entry name" value="DUF2188"/>
</dbReference>
<gene>
    <name evidence="1" type="ORF">ACFOFO_24260</name>
</gene>
<dbReference type="EMBL" id="JBHRTP010000096">
    <property type="protein sequence ID" value="MFC3111028.1"/>
    <property type="molecule type" value="Genomic_DNA"/>
</dbReference>
<dbReference type="Pfam" id="PF09954">
    <property type="entry name" value="DUF2188"/>
    <property type="match status" value="1"/>
</dbReference>
<dbReference type="Proteomes" id="UP001595530">
    <property type="component" value="Unassembled WGS sequence"/>
</dbReference>
<proteinExistence type="predicted"/>
<evidence type="ECO:0000313" key="2">
    <source>
        <dbReference type="Proteomes" id="UP001595530"/>
    </source>
</evidence>